<accession>A0A8J3TH44</accession>
<sequence>MPTSKIEPLYTALDFNSPMSDARVARIIRTLQPADGARVVEVGCGWAELLLRIAAAEPSVQAVGIDVNEDLIERGRANAAARGLADRVDLQVADALKWEAPAADVAICIGAGHALGGTAAALDALRRSIRPGGRIVFGEGIWAQPPTEAATAALGGDPDEFGSLADLVDLAVARGLRPLDVSEASTEEWDAFESGYALGWERWLLDNPADPEAEAVRARADEHRERWLRGYRGVLGFAYLTLGRS</sequence>
<dbReference type="PANTHER" id="PTHR44068">
    <property type="entry name" value="ZGC:194242"/>
    <property type="match status" value="1"/>
</dbReference>
<name>A0A8J3TH44_9ACTN</name>
<evidence type="ECO:0000313" key="2">
    <source>
        <dbReference type="EMBL" id="GII25406.1"/>
    </source>
</evidence>
<protein>
    <submittedName>
        <fullName evidence="2">SAM-dependent methyltransferase</fullName>
    </submittedName>
</protein>
<dbReference type="PANTHER" id="PTHR44068:SF11">
    <property type="entry name" value="GERANYL DIPHOSPHATE 2-C-METHYLTRANSFERASE"/>
    <property type="match status" value="1"/>
</dbReference>
<dbReference type="InterPro" id="IPR050447">
    <property type="entry name" value="Erg6_SMT_methyltransf"/>
</dbReference>
<dbReference type="CDD" id="cd02440">
    <property type="entry name" value="AdoMet_MTases"/>
    <property type="match status" value="1"/>
</dbReference>
<proteinExistence type="predicted"/>
<dbReference type="InterPro" id="IPR029063">
    <property type="entry name" value="SAM-dependent_MTases_sf"/>
</dbReference>
<dbReference type="GO" id="GO:0032259">
    <property type="term" value="P:methylation"/>
    <property type="evidence" value="ECO:0007669"/>
    <property type="project" value="UniProtKB-KW"/>
</dbReference>
<dbReference type="SUPFAM" id="SSF53335">
    <property type="entry name" value="S-adenosyl-L-methionine-dependent methyltransferases"/>
    <property type="match status" value="1"/>
</dbReference>
<dbReference type="InterPro" id="IPR013217">
    <property type="entry name" value="Methyltransf_12"/>
</dbReference>
<keyword evidence="2" id="KW-0489">Methyltransferase</keyword>
<reference evidence="2" key="1">
    <citation type="submission" date="2021-01" db="EMBL/GenBank/DDBJ databases">
        <title>Whole genome shotgun sequence of Planosporangium mesophilum NBRC 109066.</title>
        <authorList>
            <person name="Komaki H."/>
            <person name="Tamura T."/>
        </authorList>
    </citation>
    <scope>NUCLEOTIDE SEQUENCE</scope>
    <source>
        <strain evidence="2">NBRC 109066</strain>
    </source>
</reference>
<dbReference type="GO" id="GO:0008168">
    <property type="term" value="F:methyltransferase activity"/>
    <property type="evidence" value="ECO:0007669"/>
    <property type="project" value="UniProtKB-KW"/>
</dbReference>
<dbReference type="Gene3D" id="3.40.50.150">
    <property type="entry name" value="Vaccinia Virus protein VP39"/>
    <property type="match status" value="1"/>
</dbReference>
<dbReference type="AlphaFoldDB" id="A0A8J3TH44"/>
<dbReference type="Proteomes" id="UP000599074">
    <property type="component" value="Unassembled WGS sequence"/>
</dbReference>
<gene>
    <name evidence="2" type="ORF">Pme01_50030</name>
</gene>
<dbReference type="EMBL" id="BOON01000051">
    <property type="protein sequence ID" value="GII25406.1"/>
    <property type="molecule type" value="Genomic_DNA"/>
</dbReference>
<feature type="domain" description="Methyltransferase type 12" evidence="1">
    <location>
        <begin position="40"/>
        <end position="135"/>
    </location>
</feature>
<evidence type="ECO:0000313" key="3">
    <source>
        <dbReference type="Proteomes" id="UP000599074"/>
    </source>
</evidence>
<comment type="caution">
    <text evidence="2">The sequence shown here is derived from an EMBL/GenBank/DDBJ whole genome shotgun (WGS) entry which is preliminary data.</text>
</comment>
<organism evidence="2 3">
    <name type="scientific">Planosporangium mesophilum</name>
    <dbReference type="NCBI Taxonomy" id="689768"/>
    <lineage>
        <taxon>Bacteria</taxon>
        <taxon>Bacillati</taxon>
        <taxon>Actinomycetota</taxon>
        <taxon>Actinomycetes</taxon>
        <taxon>Micromonosporales</taxon>
        <taxon>Micromonosporaceae</taxon>
        <taxon>Planosporangium</taxon>
    </lineage>
</organism>
<keyword evidence="3" id="KW-1185">Reference proteome</keyword>
<dbReference type="RefSeq" id="WP_168118110.1">
    <property type="nucleotide sequence ID" value="NZ_BOON01000051.1"/>
</dbReference>
<keyword evidence="2" id="KW-0808">Transferase</keyword>
<dbReference type="Pfam" id="PF08242">
    <property type="entry name" value="Methyltransf_12"/>
    <property type="match status" value="1"/>
</dbReference>
<evidence type="ECO:0000259" key="1">
    <source>
        <dbReference type="Pfam" id="PF08242"/>
    </source>
</evidence>